<sequence>MDRRISKVLRNHAKGCKKVITLLEDAYVFLIAKGERHLTLDHIGSELVIAIDTQVSAGTVSRRLIQAGLCARKTVKYISIQVRYRRDRLYPGKEHIHWNNQQ</sequence>
<dbReference type="Pfam" id="PF01498">
    <property type="entry name" value="HTH_Tnp_Tc3_2"/>
    <property type="match status" value="1"/>
</dbReference>
<dbReference type="EMBL" id="BMAW01130367">
    <property type="protein sequence ID" value="GFU34840.1"/>
    <property type="molecule type" value="Genomic_DNA"/>
</dbReference>
<gene>
    <name evidence="2" type="ORF">NPIL_628411</name>
</gene>
<dbReference type="AlphaFoldDB" id="A0A8X6QT06"/>
<feature type="domain" description="Transposase Tc1-like" evidence="1">
    <location>
        <begin position="26"/>
        <end position="95"/>
    </location>
</feature>
<evidence type="ECO:0000313" key="2">
    <source>
        <dbReference type="EMBL" id="GFU34840.1"/>
    </source>
</evidence>
<dbReference type="GO" id="GO:0006313">
    <property type="term" value="P:DNA transposition"/>
    <property type="evidence" value="ECO:0007669"/>
    <property type="project" value="InterPro"/>
</dbReference>
<proteinExistence type="predicted"/>
<comment type="caution">
    <text evidence="2">The sequence shown here is derived from an EMBL/GenBank/DDBJ whole genome shotgun (WGS) entry which is preliminary data.</text>
</comment>
<accession>A0A8X6QT06</accession>
<dbReference type="Proteomes" id="UP000887013">
    <property type="component" value="Unassembled WGS sequence"/>
</dbReference>
<protein>
    <recommendedName>
        <fullName evidence="1">Transposase Tc1-like domain-containing protein</fullName>
    </recommendedName>
</protein>
<dbReference type="InterPro" id="IPR002492">
    <property type="entry name" value="Transposase_Tc1-like"/>
</dbReference>
<evidence type="ECO:0000313" key="3">
    <source>
        <dbReference type="Proteomes" id="UP000887013"/>
    </source>
</evidence>
<reference evidence="2" key="1">
    <citation type="submission" date="2020-08" db="EMBL/GenBank/DDBJ databases">
        <title>Multicomponent nature underlies the extraordinary mechanical properties of spider dragline silk.</title>
        <authorList>
            <person name="Kono N."/>
            <person name="Nakamura H."/>
            <person name="Mori M."/>
            <person name="Yoshida Y."/>
            <person name="Ohtoshi R."/>
            <person name="Malay A.D."/>
            <person name="Moran D.A.P."/>
            <person name="Tomita M."/>
            <person name="Numata K."/>
            <person name="Arakawa K."/>
        </authorList>
    </citation>
    <scope>NUCLEOTIDE SEQUENCE</scope>
</reference>
<dbReference type="GO" id="GO:0003677">
    <property type="term" value="F:DNA binding"/>
    <property type="evidence" value="ECO:0007669"/>
    <property type="project" value="InterPro"/>
</dbReference>
<name>A0A8X6QT06_NEPPI</name>
<dbReference type="GO" id="GO:0015074">
    <property type="term" value="P:DNA integration"/>
    <property type="evidence" value="ECO:0007669"/>
    <property type="project" value="InterPro"/>
</dbReference>
<evidence type="ECO:0000259" key="1">
    <source>
        <dbReference type="Pfam" id="PF01498"/>
    </source>
</evidence>
<organism evidence="2 3">
    <name type="scientific">Nephila pilipes</name>
    <name type="common">Giant wood spider</name>
    <name type="synonym">Nephila maculata</name>
    <dbReference type="NCBI Taxonomy" id="299642"/>
    <lineage>
        <taxon>Eukaryota</taxon>
        <taxon>Metazoa</taxon>
        <taxon>Ecdysozoa</taxon>
        <taxon>Arthropoda</taxon>
        <taxon>Chelicerata</taxon>
        <taxon>Arachnida</taxon>
        <taxon>Araneae</taxon>
        <taxon>Araneomorphae</taxon>
        <taxon>Entelegynae</taxon>
        <taxon>Araneoidea</taxon>
        <taxon>Nephilidae</taxon>
        <taxon>Nephila</taxon>
    </lineage>
</organism>
<keyword evidence="3" id="KW-1185">Reference proteome</keyword>